<reference evidence="4" key="1">
    <citation type="submission" date="2017-04" db="EMBL/GenBank/DDBJ databases">
        <title>Function of individual gut microbiota members based on whole genome sequencing of pure cultures obtained from chicken caecum.</title>
        <authorList>
            <person name="Medvecky M."/>
            <person name="Cejkova D."/>
            <person name="Polansky O."/>
            <person name="Karasova D."/>
            <person name="Kubasova T."/>
            <person name="Cizek A."/>
            <person name="Rychlik I."/>
        </authorList>
    </citation>
    <scope>NUCLEOTIDE SEQUENCE [LARGE SCALE GENOMIC DNA]</scope>
    <source>
        <strain evidence="4">An5</strain>
    </source>
</reference>
<keyword evidence="1" id="KW-0479">Metal-binding</keyword>
<dbReference type="AlphaFoldDB" id="A0A1Y3XN53"/>
<feature type="region of interest" description="Disordered" evidence="2">
    <location>
        <begin position="1"/>
        <end position="21"/>
    </location>
</feature>
<feature type="compositionally biased region" description="Basic and acidic residues" evidence="2">
    <location>
        <begin position="1"/>
        <end position="15"/>
    </location>
</feature>
<organism evidence="3 4">
    <name type="scientific">[Collinsella] massiliensis</name>
    <dbReference type="NCBI Taxonomy" id="1232426"/>
    <lineage>
        <taxon>Bacteria</taxon>
        <taxon>Bacillati</taxon>
        <taxon>Actinomycetota</taxon>
        <taxon>Coriobacteriia</taxon>
        <taxon>Coriobacteriales</taxon>
        <taxon>Coriobacteriaceae</taxon>
        <taxon>Enorma</taxon>
    </lineage>
</organism>
<dbReference type="Pfam" id="PF01026">
    <property type="entry name" value="TatD_DNase"/>
    <property type="match status" value="1"/>
</dbReference>
<dbReference type="RefSeq" id="WP_094335834.1">
    <property type="nucleotide sequence ID" value="NZ_NFIE01000018.1"/>
</dbReference>
<dbReference type="PANTHER" id="PTHR46124:SF2">
    <property type="entry name" value="D-AMINOACYL-TRNA DEACYLASE"/>
    <property type="match status" value="1"/>
</dbReference>
<dbReference type="PANTHER" id="PTHR46124">
    <property type="entry name" value="D-AMINOACYL-TRNA DEACYLASE"/>
    <property type="match status" value="1"/>
</dbReference>
<evidence type="ECO:0000256" key="1">
    <source>
        <dbReference type="PIRSR" id="PIRSR005902-1"/>
    </source>
</evidence>
<comment type="caution">
    <text evidence="3">The sequence shown here is derived from an EMBL/GenBank/DDBJ whole genome shotgun (WGS) entry which is preliminary data.</text>
</comment>
<keyword evidence="4" id="KW-1185">Reference proteome</keyword>
<dbReference type="OrthoDB" id="9810005at2"/>
<proteinExistence type="predicted"/>
<dbReference type="GO" id="GO:0046872">
    <property type="term" value="F:metal ion binding"/>
    <property type="evidence" value="ECO:0007669"/>
    <property type="project" value="UniProtKB-KW"/>
</dbReference>
<dbReference type="CDD" id="cd01310">
    <property type="entry name" value="TatD_DNAse"/>
    <property type="match status" value="1"/>
</dbReference>
<feature type="binding site" evidence="1">
    <location>
        <position position="228"/>
    </location>
    <ligand>
        <name>a divalent metal cation</name>
        <dbReference type="ChEBI" id="CHEBI:60240"/>
        <label>2</label>
    </ligand>
</feature>
<evidence type="ECO:0000313" key="3">
    <source>
        <dbReference type="EMBL" id="OUN86972.1"/>
    </source>
</evidence>
<feature type="binding site" evidence="1">
    <location>
        <position position="47"/>
    </location>
    <ligand>
        <name>a divalent metal cation</name>
        <dbReference type="ChEBI" id="CHEBI:60240"/>
        <label>1</label>
    </ligand>
</feature>
<dbReference type="SUPFAM" id="SSF51556">
    <property type="entry name" value="Metallo-dependent hydrolases"/>
    <property type="match status" value="1"/>
</dbReference>
<feature type="binding site" evidence="1">
    <location>
        <position position="153"/>
    </location>
    <ligand>
        <name>a divalent metal cation</name>
        <dbReference type="ChEBI" id="CHEBI:60240"/>
        <label>1</label>
    </ligand>
</feature>
<dbReference type="GO" id="GO:0016788">
    <property type="term" value="F:hydrolase activity, acting on ester bonds"/>
    <property type="evidence" value="ECO:0007669"/>
    <property type="project" value="InterPro"/>
</dbReference>
<evidence type="ECO:0000256" key="2">
    <source>
        <dbReference type="SAM" id="MobiDB-lite"/>
    </source>
</evidence>
<sequence>MSAEQQEKPERREPQEPQEPLAFVKHTKRGDKAYAVPAAPAPLFDTHGHLTCFWSKDPAEVLVRAGRAGVRRLVTLFDPIADEMPLEEFRHRLAEWRARATAQAAEAGMPARGLPDVSYLAGVHPYGAPVFSDGALSVVEQALADPRCAGVGEIGLDYHFDADDNIEAAPHDVQIACFEQQLALACSRNVPVELHVRNDGADEARAAHADAYRVLSEVGIPAAGCVLHCFTEDRATMERFVELGCHIAFGGAATFKRNADIREAFAACPLDRILFETDCPYMAPEPLRGIECEPALIAFTATALAQDRSERTGEDPADIMRAAWENATALFAG</sequence>
<dbReference type="InterPro" id="IPR032466">
    <property type="entry name" value="Metal_Hydrolase"/>
</dbReference>
<feature type="binding site" evidence="1">
    <location>
        <position position="49"/>
    </location>
    <ligand>
        <name>a divalent metal cation</name>
        <dbReference type="ChEBI" id="CHEBI:60240"/>
        <label>1</label>
    </ligand>
</feature>
<dbReference type="InterPro" id="IPR001130">
    <property type="entry name" value="TatD-like"/>
</dbReference>
<accession>A0A1Y3XN53</accession>
<name>A0A1Y3XN53_9ACTN</name>
<feature type="binding site" evidence="1">
    <location>
        <position position="195"/>
    </location>
    <ligand>
        <name>a divalent metal cation</name>
        <dbReference type="ChEBI" id="CHEBI:60240"/>
        <label>2</label>
    </ligand>
</feature>
<dbReference type="EMBL" id="NFIE01000018">
    <property type="protein sequence ID" value="OUN86972.1"/>
    <property type="molecule type" value="Genomic_DNA"/>
</dbReference>
<gene>
    <name evidence="3" type="ORF">B5G02_07915</name>
</gene>
<feature type="binding site" evidence="1">
    <location>
        <position position="278"/>
    </location>
    <ligand>
        <name>a divalent metal cation</name>
        <dbReference type="ChEBI" id="CHEBI:60240"/>
        <label>1</label>
    </ligand>
</feature>
<dbReference type="GO" id="GO:0005829">
    <property type="term" value="C:cytosol"/>
    <property type="evidence" value="ECO:0007669"/>
    <property type="project" value="TreeGrafter"/>
</dbReference>
<evidence type="ECO:0000313" key="4">
    <source>
        <dbReference type="Proteomes" id="UP000195781"/>
    </source>
</evidence>
<dbReference type="Gene3D" id="3.20.20.140">
    <property type="entry name" value="Metal-dependent hydrolases"/>
    <property type="match status" value="1"/>
</dbReference>
<dbReference type="Proteomes" id="UP000195781">
    <property type="component" value="Unassembled WGS sequence"/>
</dbReference>
<dbReference type="PIRSF" id="PIRSF005902">
    <property type="entry name" value="DNase_TatD"/>
    <property type="match status" value="1"/>
</dbReference>
<protein>
    <submittedName>
        <fullName evidence="3">TatD family deoxyribonuclease</fullName>
    </submittedName>
</protein>